<reference evidence="2 3" key="1">
    <citation type="submission" date="2024-10" db="EMBL/GenBank/DDBJ databases">
        <title>Updated reference genomes for cyclostephanoid diatoms.</title>
        <authorList>
            <person name="Roberts W.R."/>
            <person name="Alverson A.J."/>
        </authorList>
    </citation>
    <scope>NUCLEOTIDE SEQUENCE [LARGE SCALE GENOMIC DNA]</scope>
    <source>
        <strain evidence="2 3">AJA010-31</strain>
    </source>
</reference>
<sequence length="195" mass="21690">MDLSPKIDYGNKWALPICPPPPPRPVYEAESNESESSNAPRMLRLPSFSRLSSVLRSRPSSQPQHTDRFVNVNVSEASQDGDMGFFVDFDDEPRPQSERPLPRFSLKPRPSKSSPASSVRAVFNSVRSSTSSGLTRVASSPLFARKPSTSETRPPKRASMSRRPSMNFMSRRPSFSLNRSPSFSLSRVPSFSRAA</sequence>
<gene>
    <name evidence="2" type="ORF">ACHAWO_010600</name>
</gene>
<feature type="region of interest" description="Disordered" evidence="1">
    <location>
        <begin position="1"/>
        <end position="195"/>
    </location>
</feature>
<accession>A0ABD3MYA5</accession>
<feature type="compositionally biased region" description="Low complexity" evidence="1">
    <location>
        <begin position="34"/>
        <end position="63"/>
    </location>
</feature>
<proteinExistence type="predicted"/>
<keyword evidence="3" id="KW-1185">Reference proteome</keyword>
<feature type="compositionally biased region" description="Polar residues" evidence="1">
    <location>
        <begin position="162"/>
        <end position="189"/>
    </location>
</feature>
<evidence type="ECO:0000256" key="1">
    <source>
        <dbReference type="SAM" id="MobiDB-lite"/>
    </source>
</evidence>
<comment type="caution">
    <text evidence="2">The sequence shown here is derived from an EMBL/GenBank/DDBJ whole genome shotgun (WGS) entry which is preliminary data.</text>
</comment>
<name>A0ABD3MYA5_9STRA</name>
<protein>
    <submittedName>
        <fullName evidence="2">Uncharacterized protein</fullName>
    </submittedName>
</protein>
<feature type="compositionally biased region" description="Low complexity" evidence="1">
    <location>
        <begin position="107"/>
        <end position="122"/>
    </location>
</feature>
<organism evidence="2 3">
    <name type="scientific">Cyclotella atomus</name>
    <dbReference type="NCBI Taxonomy" id="382360"/>
    <lineage>
        <taxon>Eukaryota</taxon>
        <taxon>Sar</taxon>
        <taxon>Stramenopiles</taxon>
        <taxon>Ochrophyta</taxon>
        <taxon>Bacillariophyta</taxon>
        <taxon>Coscinodiscophyceae</taxon>
        <taxon>Thalassiosirophycidae</taxon>
        <taxon>Stephanodiscales</taxon>
        <taxon>Stephanodiscaceae</taxon>
        <taxon>Cyclotella</taxon>
    </lineage>
</organism>
<dbReference type="EMBL" id="JALLPJ020001340">
    <property type="protein sequence ID" value="KAL3768886.1"/>
    <property type="molecule type" value="Genomic_DNA"/>
</dbReference>
<dbReference type="AlphaFoldDB" id="A0ABD3MYA5"/>
<evidence type="ECO:0000313" key="3">
    <source>
        <dbReference type="Proteomes" id="UP001530400"/>
    </source>
</evidence>
<feature type="compositionally biased region" description="Polar residues" evidence="1">
    <location>
        <begin position="125"/>
        <end position="138"/>
    </location>
</feature>
<feature type="compositionally biased region" description="Basic and acidic residues" evidence="1">
    <location>
        <begin position="92"/>
        <end position="101"/>
    </location>
</feature>
<evidence type="ECO:0000313" key="2">
    <source>
        <dbReference type="EMBL" id="KAL3768886.1"/>
    </source>
</evidence>
<dbReference type="Proteomes" id="UP001530400">
    <property type="component" value="Unassembled WGS sequence"/>
</dbReference>